<reference evidence="2" key="3">
    <citation type="submission" date="2015-02" db="UniProtKB">
        <authorList>
            <consortium name="EnsemblProtists"/>
        </authorList>
    </citation>
    <scope>IDENTIFICATION</scope>
    <source>
        <strain evidence="2">DAOM BR144</strain>
    </source>
</reference>
<dbReference type="PANTHER" id="PTHR36720:SF1">
    <property type="entry name" value="TAF RNA POLYMERASE I SUBUNIT A"/>
    <property type="match status" value="1"/>
</dbReference>
<dbReference type="EnsemblProtists" id="PYU1_T006702">
    <property type="protein sequence ID" value="PYU1_T006702"/>
    <property type="gene ID" value="PYU1_G006690"/>
</dbReference>
<dbReference type="Proteomes" id="UP000019132">
    <property type="component" value="Unassembled WGS sequence"/>
</dbReference>
<dbReference type="eggNOG" id="ENOG502RZBE">
    <property type="taxonomic scope" value="Eukaryota"/>
</dbReference>
<dbReference type="Gene3D" id="1.25.40.10">
    <property type="entry name" value="Tetratricopeptide repeat domain"/>
    <property type="match status" value="1"/>
</dbReference>
<dbReference type="PANTHER" id="PTHR36720">
    <property type="entry name" value="TAF RNA POLYMERASE I SUBUNIT A"/>
    <property type="match status" value="1"/>
</dbReference>
<feature type="region of interest" description="Disordered" evidence="1">
    <location>
        <begin position="90"/>
        <end position="125"/>
    </location>
</feature>
<reference evidence="3" key="1">
    <citation type="journal article" date="2010" name="Genome Biol.">
        <title>Genome sequence of the necrotrophic plant pathogen Pythium ultimum reveals original pathogenicity mechanisms and effector repertoire.</title>
        <authorList>
            <person name="Levesque C.A."/>
            <person name="Brouwer H."/>
            <person name="Cano L."/>
            <person name="Hamilton J.P."/>
            <person name="Holt C."/>
            <person name="Huitema E."/>
            <person name="Raffaele S."/>
            <person name="Robideau G.P."/>
            <person name="Thines M."/>
            <person name="Win J."/>
            <person name="Zerillo M.M."/>
            <person name="Beakes G.W."/>
            <person name="Boore J.L."/>
            <person name="Busam D."/>
            <person name="Dumas B."/>
            <person name="Ferriera S."/>
            <person name="Fuerstenberg S.I."/>
            <person name="Gachon C.M."/>
            <person name="Gaulin E."/>
            <person name="Govers F."/>
            <person name="Grenville-Briggs L."/>
            <person name="Horner N."/>
            <person name="Hostetler J."/>
            <person name="Jiang R.H."/>
            <person name="Johnson J."/>
            <person name="Krajaejun T."/>
            <person name="Lin H."/>
            <person name="Meijer H.J."/>
            <person name="Moore B."/>
            <person name="Morris P."/>
            <person name="Phuntmart V."/>
            <person name="Puiu D."/>
            <person name="Shetty J."/>
            <person name="Stajich J.E."/>
            <person name="Tripathy S."/>
            <person name="Wawra S."/>
            <person name="van West P."/>
            <person name="Whitty B.R."/>
            <person name="Coutinho P.M."/>
            <person name="Henrissat B."/>
            <person name="Martin F."/>
            <person name="Thomas P.D."/>
            <person name="Tyler B.M."/>
            <person name="De Vries R.P."/>
            <person name="Kamoun S."/>
            <person name="Yandell M."/>
            <person name="Tisserat N."/>
            <person name="Buell C.R."/>
        </authorList>
    </citation>
    <scope>NUCLEOTIDE SEQUENCE</scope>
    <source>
        <strain evidence="3">DAOM:BR144</strain>
    </source>
</reference>
<name>K3WP10_GLOUD</name>
<accession>K3WP10</accession>
<dbReference type="HOGENOM" id="CLU_011792_0_0_1"/>
<sequence length="820" mass="93833">MTLTLLRHTLDDLLPIATIEEDRLDKRLLLKELWMFYIIQGDFYEAYHLYKDEIQSLDVHEDPRLVANFGILCYWLLFIESSEIRDKLKREEDLEVDESEEEGSRSENEDEDDAFTNGRSKFNEWSQPSQSIESLIENRYLFKSSIGVHILYQEAASSLRRAASLCPSSAQFVEFYVQLLVLVGDIQNGCDYLENFYHLNPTDPHAARMLAVYLDSYYPDSIEAQISVYKRWLKNDPSCLYPLEKIMDIAGTGSISSLDLVSVLVEAVDVCGGDLYLLQNPSLSLALWKHLAQLVDSIESDEGAGLQDTDDGEQPSPMQKLRDIGASRSWWKRVYFARPSTLNEVTKVAQGHEEVMEVTIYRAVVARGLFGPDMPMVTSLHAAMDIQAKMIRNEHVHLFRSFFPQNIEKSLSSHESIKTKEGPIRFRDMPFTHIHQENEPNSSALPVFSGERALATGHVLHRSDVLVRDTLHANQARVKVTTDSIENQVEQELIAALEEAVQEDLFEFGIGSQQRKLKRKYEDFARERPAASKEMAAPIYLDIVEEAGYKDREASSDHICSYVAKTLRHMNTDAIVPTKLEVKNAHNLFMLRWARNELTYGNPGLLLRYEIYITKYVRSRMKAAQGNCTFQISTAMVDEVMQQMKKQVAGSHVYYPARNEVEKVMRVKVGSLRRLRRKLLQEYKHAMKEVLLKLVFVETDDLARMAFKVCNLNGYEDIVSLEDTQHIAVLAQVSAFQEVVSKIEAPIRDFLASKKMQGPTNDLELIMAHVNKKYPDHKMSINRLKAFLWLEKYRAVHGFVEASSSDDDVVGSDPDDDNEQ</sequence>
<dbReference type="SUPFAM" id="SSF48452">
    <property type="entry name" value="TPR-like"/>
    <property type="match status" value="1"/>
</dbReference>
<dbReference type="OMA" id="HILYQHA"/>
<dbReference type="VEuPathDB" id="FungiDB:PYU1_G006690"/>
<dbReference type="InParanoid" id="K3WP10"/>
<dbReference type="EMBL" id="GL376635">
    <property type="status" value="NOT_ANNOTATED_CDS"/>
    <property type="molecule type" value="Genomic_DNA"/>
</dbReference>
<protein>
    <submittedName>
        <fullName evidence="2">Uncharacterized protein</fullName>
    </submittedName>
</protein>
<keyword evidence="3" id="KW-1185">Reference proteome</keyword>
<evidence type="ECO:0000313" key="3">
    <source>
        <dbReference type="Proteomes" id="UP000019132"/>
    </source>
</evidence>
<organism evidence="2 3">
    <name type="scientific">Globisporangium ultimum (strain ATCC 200006 / CBS 805.95 / DAOM BR144)</name>
    <name type="common">Pythium ultimum</name>
    <dbReference type="NCBI Taxonomy" id="431595"/>
    <lineage>
        <taxon>Eukaryota</taxon>
        <taxon>Sar</taxon>
        <taxon>Stramenopiles</taxon>
        <taxon>Oomycota</taxon>
        <taxon>Peronosporomycetes</taxon>
        <taxon>Pythiales</taxon>
        <taxon>Pythiaceae</taxon>
        <taxon>Globisporangium</taxon>
    </lineage>
</organism>
<dbReference type="AlphaFoldDB" id="K3WP10"/>
<evidence type="ECO:0000313" key="2">
    <source>
        <dbReference type="EnsemblProtists" id="PYU1_T006702"/>
    </source>
</evidence>
<reference evidence="3" key="2">
    <citation type="submission" date="2010-04" db="EMBL/GenBank/DDBJ databases">
        <authorList>
            <person name="Buell R."/>
            <person name="Hamilton J."/>
            <person name="Hostetler J."/>
        </authorList>
    </citation>
    <scope>NUCLEOTIDE SEQUENCE [LARGE SCALE GENOMIC DNA]</scope>
    <source>
        <strain evidence="3">DAOM:BR144</strain>
    </source>
</reference>
<evidence type="ECO:0000256" key="1">
    <source>
        <dbReference type="SAM" id="MobiDB-lite"/>
    </source>
</evidence>
<proteinExistence type="predicted"/>
<dbReference type="InterPro" id="IPR011990">
    <property type="entry name" value="TPR-like_helical_dom_sf"/>
</dbReference>